<dbReference type="PANTHER" id="PTHR47594">
    <property type="entry name" value="PPR CONTAINING PLANT-LIKE PROTEIN"/>
    <property type="match status" value="1"/>
</dbReference>
<dbReference type="EnsemblPlants" id="QL01p044480:mrna">
    <property type="protein sequence ID" value="QL01p044480:mrna"/>
    <property type="gene ID" value="QL01p044480"/>
</dbReference>
<protein>
    <submittedName>
        <fullName evidence="1">Uncharacterized protein</fullName>
    </submittedName>
</protein>
<name>A0A7N2KQC0_QUELO</name>
<reference evidence="1 2" key="1">
    <citation type="journal article" date="2016" name="G3 (Bethesda)">
        <title>First Draft Assembly and Annotation of the Genome of a California Endemic Oak Quercus lobata Nee (Fagaceae).</title>
        <authorList>
            <person name="Sork V.L."/>
            <person name="Fitz-Gibbon S.T."/>
            <person name="Puiu D."/>
            <person name="Crepeau M."/>
            <person name="Gugger P.F."/>
            <person name="Sherman R."/>
            <person name="Stevens K."/>
            <person name="Langley C.H."/>
            <person name="Pellegrini M."/>
            <person name="Salzberg S.L."/>
        </authorList>
    </citation>
    <scope>NUCLEOTIDE SEQUENCE [LARGE SCALE GENOMIC DNA]</scope>
    <source>
        <strain evidence="1 2">cv. SW786</strain>
    </source>
</reference>
<dbReference type="InterPro" id="IPR044190">
    <property type="entry name" value="THA8-like"/>
</dbReference>
<organism evidence="1 2">
    <name type="scientific">Quercus lobata</name>
    <name type="common">Valley oak</name>
    <dbReference type="NCBI Taxonomy" id="97700"/>
    <lineage>
        <taxon>Eukaryota</taxon>
        <taxon>Viridiplantae</taxon>
        <taxon>Streptophyta</taxon>
        <taxon>Embryophyta</taxon>
        <taxon>Tracheophyta</taxon>
        <taxon>Spermatophyta</taxon>
        <taxon>Magnoliopsida</taxon>
        <taxon>eudicotyledons</taxon>
        <taxon>Gunneridae</taxon>
        <taxon>Pentapetalae</taxon>
        <taxon>rosids</taxon>
        <taxon>fabids</taxon>
        <taxon>Fagales</taxon>
        <taxon>Fagaceae</taxon>
        <taxon>Quercus</taxon>
    </lineage>
</organism>
<dbReference type="PANTHER" id="PTHR47594:SF3">
    <property type="entry name" value="PROTEIN THYLAKOID ASSEMBLY 8, CHLOROPLASTIC"/>
    <property type="match status" value="1"/>
</dbReference>
<evidence type="ECO:0000313" key="1">
    <source>
        <dbReference type="EnsemblPlants" id="QL01p044480:mrna"/>
    </source>
</evidence>
<dbReference type="GO" id="GO:0009658">
    <property type="term" value="P:chloroplast organization"/>
    <property type="evidence" value="ECO:0007669"/>
    <property type="project" value="InterPro"/>
</dbReference>
<sequence length="154" mass="17150">MDLREINKDKFQKTTLRSKNSSKTRNNTKDPQIIQAGVTHGKIWIAINAIQTLKQAHKSFSTTPDYSPILFRLLKSDLLATLRELLRQDHCVLALHAFSAVRSEYNNPDLSLYADVATALARNRMVEDLDRLICDLETDCGGMGSSVTARGSSG</sequence>
<reference evidence="1" key="2">
    <citation type="submission" date="2021-01" db="UniProtKB">
        <authorList>
            <consortium name="EnsemblPlants"/>
        </authorList>
    </citation>
    <scope>IDENTIFICATION</scope>
</reference>
<keyword evidence="2" id="KW-1185">Reference proteome</keyword>
<proteinExistence type="predicted"/>
<dbReference type="Proteomes" id="UP000594261">
    <property type="component" value="Chromosome 1"/>
</dbReference>
<dbReference type="GO" id="GO:0000373">
    <property type="term" value="P:Group II intron splicing"/>
    <property type="evidence" value="ECO:0007669"/>
    <property type="project" value="InterPro"/>
</dbReference>
<dbReference type="EMBL" id="LRBV02000001">
    <property type="status" value="NOT_ANNOTATED_CDS"/>
    <property type="molecule type" value="Genomic_DNA"/>
</dbReference>
<dbReference type="Gene3D" id="1.25.40.10">
    <property type="entry name" value="Tetratricopeptide repeat domain"/>
    <property type="match status" value="1"/>
</dbReference>
<evidence type="ECO:0000313" key="2">
    <source>
        <dbReference type="Proteomes" id="UP000594261"/>
    </source>
</evidence>
<dbReference type="GO" id="GO:0003723">
    <property type="term" value="F:RNA binding"/>
    <property type="evidence" value="ECO:0007669"/>
    <property type="project" value="InterPro"/>
</dbReference>
<accession>A0A7N2KQC0</accession>
<dbReference type="InterPro" id="IPR011990">
    <property type="entry name" value="TPR-like_helical_dom_sf"/>
</dbReference>
<dbReference type="InParanoid" id="A0A7N2KQC0"/>
<dbReference type="AlphaFoldDB" id="A0A7N2KQC0"/>
<dbReference type="Gramene" id="QL01p044480:mrna">
    <property type="protein sequence ID" value="QL01p044480:mrna"/>
    <property type="gene ID" value="QL01p044480"/>
</dbReference>